<evidence type="ECO:0000313" key="2">
    <source>
        <dbReference type="Proteomes" id="UP000319792"/>
    </source>
</evidence>
<evidence type="ECO:0000313" key="1">
    <source>
        <dbReference type="EMBL" id="TWS24444.1"/>
    </source>
</evidence>
<proteinExistence type="predicted"/>
<reference evidence="1 2" key="2">
    <citation type="submission" date="2019-08" db="EMBL/GenBank/DDBJ databases">
        <title>Tsukamurella conjunctivitidis sp. nov., Tsukamurella assacharolytica sp. nov. and Tsukamurella sputae sp. nov. isolated from patients with conjunctivitis, bacteraemia (lymphoma) and respiratory infection (sputum) in Hong Kong.</title>
        <authorList>
            <person name="Fok K.M.N."/>
            <person name="Fong J.Y.H."/>
        </authorList>
    </citation>
    <scope>NUCLEOTIDE SEQUENCE [LARGE SCALE GENOMIC DNA]</scope>
    <source>
        <strain evidence="1 2">HKU70</strain>
    </source>
</reference>
<name>A0A5C5RP91_9ACTN</name>
<keyword evidence="2" id="KW-1185">Reference proteome</keyword>
<dbReference type="EMBL" id="VIGV01000003">
    <property type="protein sequence ID" value="TWS24444.1"/>
    <property type="molecule type" value="Genomic_DNA"/>
</dbReference>
<dbReference type="Proteomes" id="UP000319792">
    <property type="component" value="Unassembled WGS sequence"/>
</dbReference>
<dbReference type="AlphaFoldDB" id="A0A5C5RP91"/>
<comment type="caution">
    <text evidence="1">The sequence shown here is derived from an EMBL/GenBank/DDBJ whole genome shotgun (WGS) entry which is preliminary data.</text>
</comment>
<accession>A0A5C5RP91</accession>
<protein>
    <submittedName>
        <fullName evidence="1">Uncharacterized protein</fullName>
    </submittedName>
</protein>
<sequence length="281" mass="31513">MPEPETTPSRDTVRRSLMVLLGDRYARAGEVTKAAQCYAIAFDGVWPNVDNDGLLDPSAWLDAPKPRVPSAPPLRVSGKLTLQGDGHATQHPNAILTAPNPFLDDPGWDGRPVRTDRRSIPVEFTIPRRHAPLAFWLLLATDIATAPPPQRPRVGTGWRIGLLAVALRALGYPTARPDPWDIGACGRAQQPDRPTLQLYDENWNYAITLAPKFAFPDTVARDYPPPAEPCQCIAATEPWWDHLRAQWKAVWDQIDRAHANRPPRTDFMPHYPCERRDAPRR</sequence>
<gene>
    <name evidence="1" type="ORF">FK268_12710</name>
</gene>
<reference evidence="1 2" key="1">
    <citation type="submission" date="2019-06" db="EMBL/GenBank/DDBJ databases">
        <authorList>
            <person name="Teng J.L.L."/>
            <person name="Lee H.H."/>
            <person name="Lau S.K.P."/>
            <person name="Woo P.C.Y."/>
        </authorList>
    </citation>
    <scope>NUCLEOTIDE SEQUENCE [LARGE SCALE GENOMIC DNA]</scope>
    <source>
        <strain evidence="1 2">HKU70</strain>
    </source>
</reference>
<organism evidence="1 2">
    <name type="scientific">Tsukamurella sputi</name>
    <dbReference type="NCBI Taxonomy" id="2591848"/>
    <lineage>
        <taxon>Bacteria</taxon>
        <taxon>Bacillati</taxon>
        <taxon>Actinomycetota</taxon>
        <taxon>Actinomycetes</taxon>
        <taxon>Mycobacteriales</taxon>
        <taxon>Tsukamurellaceae</taxon>
        <taxon>Tsukamurella</taxon>
    </lineage>
</organism>
<dbReference type="RefSeq" id="WP_146434491.1">
    <property type="nucleotide sequence ID" value="NZ_VIGV01000003.1"/>
</dbReference>